<dbReference type="InterPro" id="IPR002750">
    <property type="entry name" value="CobE/GbiG_C"/>
</dbReference>
<evidence type="ECO:0000259" key="3">
    <source>
        <dbReference type="Pfam" id="PF11761"/>
    </source>
</evidence>
<evidence type="ECO:0000313" key="4">
    <source>
        <dbReference type="EMBL" id="MCG4610962.1"/>
    </source>
</evidence>
<reference evidence="4 5" key="1">
    <citation type="submission" date="2022-01" db="EMBL/GenBank/DDBJ databases">
        <title>Collection of gut derived symbiotic bacterial strains cultured from healthy donors.</title>
        <authorList>
            <person name="Lin H."/>
            <person name="Kohout C."/>
            <person name="Waligurski E."/>
            <person name="Pamer E.G."/>
        </authorList>
    </citation>
    <scope>NUCLEOTIDE SEQUENCE [LARGE SCALE GENOMIC DNA]</scope>
    <source>
        <strain evidence="4 5">DFI.7.58</strain>
    </source>
</reference>
<dbReference type="Pfam" id="PF01890">
    <property type="entry name" value="CbiG_C"/>
    <property type="match status" value="1"/>
</dbReference>
<dbReference type="EMBL" id="JAKNHQ010000010">
    <property type="protein sequence ID" value="MCG4610962.1"/>
    <property type="molecule type" value="Genomic_DNA"/>
</dbReference>
<name>A0ABS9MJH1_9FIRM</name>
<dbReference type="Pfam" id="PF11760">
    <property type="entry name" value="CbiG_N"/>
    <property type="match status" value="1"/>
</dbReference>
<dbReference type="SUPFAM" id="SSF159672">
    <property type="entry name" value="CbiG N-terminal domain-like"/>
    <property type="match status" value="1"/>
</dbReference>
<dbReference type="SUPFAM" id="SSF159664">
    <property type="entry name" value="CobE/GbiG C-terminal domain-like"/>
    <property type="match status" value="1"/>
</dbReference>
<keyword evidence="5" id="KW-1185">Reference proteome</keyword>
<accession>A0ABS9MJH1</accession>
<sequence length="341" mass="35762">MRIECIAFTANGVRLAQRLAEFFRDGGDVCTVSAPEKYAENGVAALGSLADWTARSFGQADALIFVSACGIAVRSVAPHLRSKFTDPAVVAVDDCGRFAIPLVSGHVGGANALARRIAAAIGAQAAVTTATDGNDVFAVDTWAADQGFLVVRPNAAKAVSAALLNGEPVGFHSDFPVEGTLPKGIVPAKEGKVGIRISLTYEETFQTTCWLLPRILTLGIGCKRGTEPIKIQKAVDSTLQGKYLYMESVQNVASIDKKCDEIGLLEFCKANCLVCNFFSAEQLTRAKGRFTGSAFVQNTVGVDNVCERAAVLGSGGALLVGKQVFSGVTVAVAAAPLVIRF</sequence>
<feature type="domain" description="Cobalamin synthesis G N-terminal" evidence="2">
    <location>
        <begin position="52"/>
        <end position="132"/>
    </location>
</feature>
<dbReference type="Gene3D" id="3.30.420.180">
    <property type="entry name" value="CobE/GbiG C-terminal domain"/>
    <property type="match status" value="1"/>
</dbReference>
<dbReference type="InterPro" id="IPR038029">
    <property type="entry name" value="GbiG_N_sf"/>
</dbReference>
<proteinExistence type="predicted"/>
<evidence type="ECO:0000259" key="1">
    <source>
        <dbReference type="Pfam" id="PF01890"/>
    </source>
</evidence>
<dbReference type="InterPro" id="IPR052553">
    <property type="entry name" value="CbiG_hydrolase"/>
</dbReference>
<dbReference type="PANTHER" id="PTHR37477:SF1">
    <property type="entry name" value="COBALT-PRECORRIN-5A HYDROLASE"/>
    <property type="match status" value="1"/>
</dbReference>
<protein>
    <submittedName>
        <fullName evidence="4">Cobalamin biosynthesis protein</fullName>
    </submittedName>
</protein>
<feature type="domain" description="CobE/GbiG C-terminal" evidence="1">
    <location>
        <begin position="216"/>
        <end position="333"/>
    </location>
</feature>
<organism evidence="4 5">
    <name type="scientific">Anaeromassilibacillus senegalensis</name>
    <dbReference type="NCBI Taxonomy" id="1673717"/>
    <lineage>
        <taxon>Bacteria</taxon>
        <taxon>Bacillati</taxon>
        <taxon>Bacillota</taxon>
        <taxon>Clostridia</taxon>
        <taxon>Eubacteriales</taxon>
        <taxon>Acutalibacteraceae</taxon>
        <taxon>Anaeromassilibacillus</taxon>
    </lineage>
</organism>
<feature type="domain" description="Cobalamin biosynthesis central region" evidence="3">
    <location>
        <begin position="137"/>
        <end position="184"/>
    </location>
</feature>
<dbReference type="Proteomes" id="UP001298681">
    <property type="component" value="Unassembled WGS sequence"/>
</dbReference>
<evidence type="ECO:0000313" key="5">
    <source>
        <dbReference type="Proteomes" id="UP001298681"/>
    </source>
</evidence>
<evidence type="ECO:0000259" key="2">
    <source>
        <dbReference type="Pfam" id="PF11760"/>
    </source>
</evidence>
<dbReference type="Gene3D" id="3.40.50.11220">
    <property type="match status" value="1"/>
</dbReference>
<dbReference type="RefSeq" id="WP_237966820.1">
    <property type="nucleotide sequence ID" value="NZ_JAKNHQ010000010.1"/>
</dbReference>
<dbReference type="PANTHER" id="PTHR37477">
    <property type="entry name" value="COBALT-PRECORRIN-5A HYDROLASE"/>
    <property type="match status" value="1"/>
</dbReference>
<comment type="caution">
    <text evidence="4">The sequence shown here is derived from an EMBL/GenBank/DDBJ whole genome shotgun (WGS) entry which is preliminary data.</text>
</comment>
<gene>
    <name evidence="4" type="ORF">L0P57_08450</name>
</gene>
<dbReference type="InterPro" id="IPR021744">
    <property type="entry name" value="CbiG_N"/>
</dbReference>
<dbReference type="InterPro" id="IPR021745">
    <property type="entry name" value="CbiG_mid"/>
</dbReference>
<dbReference type="InterPro" id="IPR036518">
    <property type="entry name" value="CobE/GbiG_C_sf"/>
</dbReference>
<dbReference type="Pfam" id="PF11761">
    <property type="entry name" value="CbiG_mid"/>
    <property type="match status" value="1"/>
</dbReference>